<proteinExistence type="predicted"/>
<feature type="non-terminal residue" evidence="1">
    <location>
        <position position="1"/>
    </location>
</feature>
<dbReference type="EMBL" id="KE504185">
    <property type="protein sequence ID" value="EPS96683.1"/>
    <property type="molecule type" value="Genomic_DNA"/>
</dbReference>
<dbReference type="OrthoDB" id="2555959at2759"/>
<reference evidence="1 2" key="1">
    <citation type="journal article" date="2012" name="Science">
        <title>The Paleozoic origin of enzymatic lignin decomposition reconstructed from 31 fungal genomes.</title>
        <authorList>
            <person name="Floudas D."/>
            <person name="Binder M."/>
            <person name="Riley R."/>
            <person name="Barry K."/>
            <person name="Blanchette R.A."/>
            <person name="Henrissat B."/>
            <person name="Martinez A.T."/>
            <person name="Otillar R."/>
            <person name="Spatafora J.W."/>
            <person name="Yadav J.S."/>
            <person name="Aerts A."/>
            <person name="Benoit I."/>
            <person name="Boyd A."/>
            <person name="Carlson A."/>
            <person name="Copeland A."/>
            <person name="Coutinho P.M."/>
            <person name="de Vries R.P."/>
            <person name="Ferreira P."/>
            <person name="Findley K."/>
            <person name="Foster B."/>
            <person name="Gaskell J."/>
            <person name="Glotzer D."/>
            <person name="Gorecki P."/>
            <person name="Heitman J."/>
            <person name="Hesse C."/>
            <person name="Hori C."/>
            <person name="Igarashi K."/>
            <person name="Jurgens J.A."/>
            <person name="Kallen N."/>
            <person name="Kersten P."/>
            <person name="Kohler A."/>
            <person name="Kuees U."/>
            <person name="Kumar T.K.A."/>
            <person name="Kuo A."/>
            <person name="LaButti K."/>
            <person name="Larrondo L.F."/>
            <person name="Lindquist E."/>
            <person name="Ling A."/>
            <person name="Lombard V."/>
            <person name="Lucas S."/>
            <person name="Lundell T."/>
            <person name="Martin R."/>
            <person name="McLaughlin D.J."/>
            <person name="Morgenstern I."/>
            <person name="Morin E."/>
            <person name="Murat C."/>
            <person name="Nagy L.G."/>
            <person name="Nolan M."/>
            <person name="Ohm R.A."/>
            <person name="Patyshakuliyeva A."/>
            <person name="Rokas A."/>
            <person name="Ruiz-Duenas F.J."/>
            <person name="Sabat G."/>
            <person name="Salamov A."/>
            <person name="Samejima M."/>
            <person name="Schmutz J."/>
            <person name="Slot J.C."/>
            <person name="St John F."/>
            <person name="Stenlid J."/>
            <person name="Sun H."/>
            <person name="Sun S."/>
            <person name="Syed K."/>
            <person name="Tsang A."/>
            <person name="Wiebenga A."/>
            <person name="Young D."/>
            <person name="Pisabarro A."/>
            <person name="Eastwood D.C."/>
            <person name="Martin F."/>
            <person name="Cullen D."/>
            <person name="Grigoriev I.V."/>
            <person name="Hibbett D.S."/>
        </authorList>
    </citation>
    <scope>NUCLEOTIDE SEQUENCE</scope>
    <source>
        <strain evidence="2">FP-58527</strain>
    </source>
</reference>
<dbReference type="HOGENOM" id="CLU_2948043_0_0_1"/>
<sequence>PKDPYAAVRSKPVKLRSLGESWVALPPKTRLRISLVVTGIALAGVYLSDQLERVLPPTAD</sequence>
<dbReference type="Proteomes" id="UP000015241">
    <property type="component" value="Unassembled WGS sequence"/>
</dbReference>
<dbReference type="InParanoid" id="S8E037"/>
<dbReference type="eggNOG" id="ENOG502R17V">
    <property type="taxonomic scope" value="Eukaryota"/>
</dbReference>
<evidence type="ECO:0000313" key="1">
    <source>
        <dbReference type="EMBL" id="EPS96683.1"/>
    </source>
</evidence>
<gene>
    <name evidence="1" type="ORF">FOMPIDRAFT_1083542</name>
</gene>
<protein>
    <submittedName>
        <fullName evidence="1">Uncharacterized protein</fullName>
    </submittedName>
</protein>
<organism evidence="1 2">
    <name type="scientific">Fomitopsis schrenkii</name>
    <name type="common">Brown rot fungus</name>
    <dbReference type="NCBI Taxonomy" id="2126942"/>
    <lineage>
        <taxon>Eukaryota</taxon>
        <taxon>Fungi</taxon>
        <taxon>Dikarya</taxon>
        <taxon>Basidiomycota</taxon>
        <taxon>Agaricomycotina</taxon>
        <taxon>Agaricomycetes</taxon>
        <taxon>Polyporales</taxon>
        <taxon>Fomitopsis</taxon>
    </lineage>
</organism>
<dbReference type="AlphaFoldDB" id="S8E037"/>
<feature type="non-terminal residue" evidence="1">
    <location>
        <position position="60"/>
    </location>
</feature>
<name>S8E037_FOMSC</name>
<keyword evidence="2" id="KW-1185">Reference proteome</keyword>
<accession>S8E037</accession>
<evidence type="ECO:0000313" key="2">
    <source>
        <dbReference type="Proteomes" id="UP000015241"/>
    </source>
</evidence>